<dbReference type="CDD" id="cd07328">
    <property type="entry name" value="M48_Ste24p_like"/>
    <property type="match status" value="1"/>
</dbReference>
<keyword evidence="10" id="KW-0482">Metalloprotease</keyword>
<evidence type="ECO:0000256" key="8">
    <source>
        <dbReference type="ARBA" id="ARBA00022833"/>
    </source>
</evidence>
<dbReference type="InterPro" id="IPR050083">
    <property type="entry name" value="HtpX_protease"/>
</dbReference>
<evidence type="ECO:0000256" key="5">
    <source>
        <dbReference type="ARBA" id="ARBA00022692"/>
    </source>
</evidence>
<dbReference type="Proteomes" id="UP001499854">
    <property type="component" value="Unassembled WGS sequence"/>
</dbReference>
<evidence type="ECO:0000313" key="15">
    <source>
        <dbReference type="Proteomes" id="UP001499854"/>
    </source>
</evidence>
<keyword evidence="5 12" id="KW-0812">Transmembrane</keyword>
<protein>
    <submittedName>
        <fullName evidence="14">M48 family metallopeptidase</fullName>
    </submittedName>
</protein>
<keyword evidence="15" id="KW-1185">Reference proteome</keyword>
<evidence type="ECO:0000313" key="14">
    <source>
        <dbReference type="EMBL" id="GAA1999184.1"/>
    </source>
</evidence>
<keyword evidence="6" id="KW-0479">Metal-binding</keyword>
<keyword evidence="9 12" id="KW-1133">Transmembrane helix</keyword>
<evidence type="ECO:0000256" key="12">
    <source>
        <dbReference type="SAM" id="Phobius"/>
    </source>
</evidence>
<dbReference type="PANTHER" id="PTHR43221:SF1">
    <property type="entry name" value="PROTEASE HTPX"/>
    <property type="match status" value="1"/>
</dbReference>
<evidence type="ECO:0000256" key="3">
    <source>
        <dbReference type="ARBA" id="ARBA00022475"/>
    </source>
</evidence>
<evidence type="ECO:0000256" key="7">
    <source>
        <dbReference type="ARBA" id="ARBA00022801"/>
    </source>
</evidence>
<feature type="domain" description="Peptidase M48" evidence="13">
    <location>
        <begin position="99"/>
        <end position="290"/>
    </location>
</feature>
<evidence type="ECO:0000256" key="2">
    <source>
        <dbReference type="ARBA" id="ARBA00004651"/>
    </source>
</evidence>
<evidence type="ECO:0000256" key="6">
    <source>
        <dbReference type="ARBA" id="ARBA00022723"/>
    </source>
</evidence>
<gene>
    <name evidence="14" type="ORF">GCM10009838_75700</name>
</gene>
<keyword evidence="4" id="KW-0645">Protease</keyword>
<evidence type="ECO:0000256" key="10">
    <source>
        <dbReference type="ARBA" id="ARBA00023049"/>
    </source>
</evidence>
<accession>A0ABP5EN99</accession>
<evidence type="ECO:0000259" key="13">
    <source>
        <dbReference type="Pfam" id="PF01435"/>
    </source>
</evidence>
<comment type="caution">
    <text evidence="14">The sequence shown here is derived from an EMBL/GenBank/DDBJ whole genome shotgun (WGS) entry which is preliminary data.</text>
</comment>
<comment type="subcellular location">
    <subcellularLocation>
        <location evidence="2">Cell membrane</location>
        <topology evidence="2">Multi-pass membrane protein</topology>
    </subcellularLocation>
</comment>
<evidence type="ECO:0000256" key="4">
    <source>
        <dbReference type="ARBA" id="ARBA00022670"/>
    </source>
</evidence>
<keyword evidence="11 12" id="KW-0472">Membrane</keyword>
<keyword evidence="3" id="KW-1003">Cell membrane</keyword>
<reference evidence="15" key="1">
    <citation type="journal article" date="2019" name="Int. J. Syst. Evol. Microbiol.">
        <title>The Global Catalogue of Microorganisms (GCM) 10K type strain sequencing project: providing services to taxonomists for standard genome sequencing and annotation.</title>
        <authorList>
            <consortium name="The Broad Institute Genomics Platform"/>
            <consortium name="The Broad Institute Genome Sequencing Center for Infectious Disease"/>
            <person name="Wu L."/>
            <person name="Ma J."/>
        </authorList>
    </citation>
    <scope>NUCLEOTIDE SEQUENCE [LARGE SCALE GENOMIC DNA]</scope>
    <source>
        <strain evidence="15">JCM 16013</strain>
    </source>
</reference>
<evidence type="ECO:0000256" key="1">
    <source>
        <dbReference type="ARBA" id="ARBA00001947"/>
    </source>
</evidence>
<comment type="cofactor">
    <cofactor evidence="1">
        <name>Zn(2+)</name>
        <dbReference type="ChEBI" id="CHEBI:29105"/>
    </cofactor>
</comment>
<keyword evidence="7" id="KW-0378">Hydrolase</keyword>
<keyword evidence="8" id="KW-0862">Zinc</keyword>
<organism evidence="14 15">
    <name type="scientific">Catenulispora subtropica</name>
    <dbReference type="NCBI Taxonomy" id="450798"/>
    <lineage>
        <taxon>Bacteria</taxon>
        <taxon>Bacillati</taxon>
        <taxon>Actinomycetota</taxon>
        <taxon>Actinomycetes</taxon>
        <taxon>Catenulisporales</taxon>
        <taxon>Catenulisporaceae</taxon>
        <taxon>Catenulispora</taxon>
    </lineage>
</organism>
<dbReference type="Gene3D" id="3.30.2010.10">
    <property type="entry name" value="Metalloproteases ('zincins'), catalytic domain"/>
    <property type="match status" value="1"/>
</dbReference>
<dbReference type="EMBL" id="BAAAQM010000064">
    <property type="protein sequence ID" value="GAA1999184.1"/>
    <property type="molecule type" value="Genomic_DNA"/>
</dbReference>
<dbReference type="PANTHER" id="PTHR43221">
    <property type="entry name" value="PROTEASE HTPX"/>
    <property type="match status" value="1"/>
</dbReference>
<dbReference type="InterPro" id="IPR001915">
    <property type="entry name" value="Peptidase_M48"/>
</dbReference>
<sequence length="490" mass="52284">MTLDVLMVASGHLGIGTVKLLAISVPVIVTLARGVFMIGARSHRDNDGEADGAYLVVEADQPELWAAVRRIAAAVGTRAPDEIRLIPEGNAGVAEKTRMLGLIPGRRLMMIGTPLVAGLSEAELDAVLAHELGHYANRDTRLAGITYRGRTAIGHTLGQIAGSHGIDSFLARIFRSYAKLYLRVSQEVCRRQEYAADAASVRVAGAAATVSALRRIAPLSTAWQFFQSRYVYSGVGQGFLPADVMGGFVSFLAEPSRQAEMREVAEETRPAKASPYDSHPPLAERVAAIMNKTSDMPAEGAIPGRPARALLADPERVLQDSFDSALNDRGRALNRLPWEEFVHRTVRDSTALSVGPLFAAAAAVSPDGPGREGRGRLGTVLAVLETGGAALIGARLPGDPVKGDSQRVRDELYRSRTRTALGLAVDLALADTGKARWVLSWSSPTHLVYAPGITAEQLTAALDAIVSRQPDAEPLRKILAEAGVPDTYEL</sequence>
<feature type="transmembrane region" description="Helical" evidence="12">
    <location>
        <begin position="20"/>
        <end position="40"/>
    </location>
</feature>
<dbReference type="Pfam" id="PF01435">
    <property type="entry name" value="Peptidase_M48"/>
    <property type="match status" value="1"/>
</dbReference>
<evidence type="ECO:0000256" key="9">
    <source>
        <dbReference type="ARBA" id="ARBA00022989"/>
    </source>
</evidence>
<proteinExistence type="predicted"/>
<name>A0ABP5EN99_9ACTN</name>
<evidence type="ECO:0000256" key="11">
    <source>
        <dbReference type="ARBA" id="ARBA00023136"/>
    </source>
</evidence>